<keyword evidence="2" id="KW-0813">Transport</keyword>
<dbReference type="PANTHER" id="PTHR45649:SF8">
    <property type="entry name" value="PERMEASE, PUTATIVE-RELATED"/>
    <property type="match status" value="1"/>
</dbReference>
<dbReference type="PROSITE" id="PS00218">
    <property type="entry name" value="AMINO_ACID_PERMEASE_1"/>
    <property type="match status" value="1"/>
</dbReference>
<feature type="transmembrane region" description="Helical" evidence="7">
    <location>
        <begin position="175"/>
        <end position="195"/>
    </location>
</feature>
<evidence type="ECO:0000313" key="8">
    <source>
        <dbReference type="EMBL" id="KAF2104499.1"/>
    </source>
</evidence>
<evidence type="ECO:0000256" key="6">
    <source>
        <dbReference type="SAM" id="MobiDB-lite"/>
    </source>
</evidence>
<feature type="transmembrane region" description="Helical" evidence="7">
    <location>
        <begin position="45"/>
        <end position="69"/>
    </location>
</feature>
<evidence type="ECO:0000256" key="4">
    <source>
        <dbReference type="ARBA" id="ARBA00022989"/>
    </source>
</evidence>
<feature type="transmembrane region" description="Helical" evidence="7">
    <location>
        <begin position="326"/>
        <end position="347"/>
    </location>
</feature>
<dbReference type="PANTHER" id="PTHR45649">
    <property type="entry name" value="AMINO-ACID PERMEASE BAT1"/>
    <property type="match status" value="1"/>
</dbReference>
<evidence type="ECO:0000256" key="3">
    <source>
        <dbReference type="ARBA" id="ARBA00022692"/>
    </source>
</evidence>
<dbReference type="GO" id="GO:0016020">
    <property type="term" value="C:membrane"/>
    <property type="evidence" value="ECO:0007669"/>
    <property type="project" value="UniProtKB-SubCell"/>
</dbReference>
<dbReference type="EMBL" id="ML978121">
    <property type="protein sequence ID" value="KAF2104499.1"/>
    <property type="molecule type" value="Genomic_DNA"/>
</dbReference>
<gene>
    <name evidence="8" type="ORF">NA57DRAFT_31127</name>
</gene>
<protein>
    <submittedName>
        <fullName evidence="8">GABA permease</fullName>
    </submittedName>
</protein>
<feature type="transmembrane region" description="Helical" evidence="7">
    <location>
        <begin position="483"/>
        <end position="503"/>
    </location>
</feature>
<sequence>MRHSITSVTRSASAGDLPEKVFDQSLSEDAALEKLGYEQELKRSFGLFGMIGFSFSIVTCWTALGGVLIVGVESGGAPVMIYGWIGVCLVALAVAYSMAEMCSAYPVAGGQYSWVAILAPQKWARGLSYVCGWFMVIGILAMGAVNNFIGSNFILGMAQLTHPDTYTIERWHVSLLAYLFAFGACASNIFLPHLLDKISRGILLWNIASFFVVIITILATNDHKQPAHFVFSDFQNFTGFGNSYTAVLGILQSAFGMCCYDAPAHMTEEMKDARKSAPKAIVYSVYIGAFTGLVFLISACFCIGDIDTVATTPTGTPLIQIFFDSTGSRGGSCALASLITVIVIFCANSLMAEGGRAVWAFARDGGLPFSSILKKVEKKRQVPVYAILFTMVVQMAFNSIYFGTVTGFTTVISIATEGFYVSYAIPLLARILSRITNSYTHLPGPYSLGRYGLILNIVGFLYLMFAVVIFNLPTLSPVTSENMNYTCAAIGAIMLIAAVTWILTGRKHFSGPEGGKIMDARHGEGTVLEGMPDRSSVAPEVQEEKKA</sequence>
<feature type="transmembrane region" description="Helical" evidence="7">
    <location>
        <begin position="81"/>
        <end position="99"/>
    </location>
</feature>
<feature type="transmembrane region" description="Helical" evidence="7">
    <location>
        <begin position="408"/>
        <end position="432"/>
    </location>
</feature>
<dbReference type="OrthoDB" id="3257095at2759"/>
<dbReference type="Gene3D" id="1.20.1740.10">
    <property type="entry name" value="Amino acid/polyamine transporter I"/>
    <property type="match status" value="1"/>
</dbReference>
<dbReference type="GO" id="GO:0022857">
    <property type="term" value="F:transmembrane transporter activity"/>
    <property type="evidence" value="ECO:0007669"/>
    <property type="project" value="InterPro"/>
</dbReference>
<feature type="transmembrane region" description="Helical" evidence="7">
    <location>
        <begin position="202"/>
        <end position="220"/>
    </location>
</feature>
<dbReference type="PIRSF" id="PIRSF006060">
    <property type="entry name" value="AA_transporter"/>
    <property type="match status" value="1"/>
</dbReference>
<evidence type="ECO:0000313" key="9">
    <source>
        <dbReference type="Proteomes" id="UP000799772"/>
    </source>
</evidence>
<comment type="subcellular location">
    <subcellularLocation>
        <location evidence="1">Membrane</location>
        <topology evidence="1">Multi-pass membrane protein</topology>
    </subcellularLocation>
</comment>
<keyword evidence="5 7" id="KW-0472">Membrane</keyword>
<dbReference type="AlphaFoldDB" id="A0A9P4MGH0"/>
<feature type="transmembrane region" description="Helical" evidence="7">
    <location>
        <begin position="453"/>
        <end position="471"/>
    </location>
</feature>
<feature type="region of interest" description="Disordered" evidence="6">
    <location>
        <begin position="528"/>
        <end position="547"/>
    </location>
</feature>
<feature type="transmembrane region" description="Helical" evidence="7">
    <location>
        <begin position="240"/>
        <end position="260"/>
    </location>
</feature>
<feature type="transmembrane region" description="Helical" evidence="7">
    <location>
        <begin position="382"/>
        <end position="402"/>
    </location>
</feature>
<keyword evidence="9" id="KW-1185">Reference proteome</keyword>
<dbReference type="Pfam" id="PF13520">
    <property type="entry name" value="AA_permease_2"/>
    <property type="match status" value="1"/>
</dbReference>
<name>A0A9P4MGH0_9PEZI</name>
<reference evidence="8" key="1">
    <citation type="journal article" date="2020" name="Stud. Mycol.">
        <title>101 Dothideomycetes genomes: a test case for predicting lifestyles and emergence of pathogens.</title>
        <authorList>
            <person name="Haridas S."/>
            <person name="Albert R."/>
            <person name="Binder M."/>
            <person name="Bloem J."/>
            <person name="Labutti K."/>
            <person name="Salamov A."/>
            <person name="Andreopoulos B."/>
            <person name="Baker S."/>
            <person name="Barry K."/>
            <person name="Bills G."/>
            <person name="Bluhm B."/>
            <person name="Cannon C."/>
            <person name="Castanera R."/>
            <person name="Culley D."/>
            <person name="Daum C."/>
            <person name="Ezra D."/>
            <person name="Gonzalez J."/>
            <person name="Henrissat B."/>
            <person name="Kuo A."/>
            <person name="Liang C."/>
            <person name="Lipzen A."/>
            <person name="Lutzoni F."/>
            <person name="Magnuson J."/>
            <person name="Mondo S."/>
            <person name="Nolan M."/>
            <person name="Ohm R."/>
            <person name="Pangilinan J."/>
            <person name="Park H.-J."/>
            <person name="Ramirez L."/>
            <person name="Alfaro M."/>
            <person name="Sun H."/>
            <person name="Tritt A."/>
            <person name="Yoshinaga Y."/>
            <person name="Zwiers L.-H."/>
            <person name="Turgeon B."/>
            <person name="Goodwin S."/>
            <person name="Spatafora J."/>
            <person name="Crous P."/>
            <person name="Grigoriev I."/>
        </authorList>
    </citation>
    <scope>NUCLEOTIDE SEQUENCE</scope>
    <source>
        <strain evidence="8">CBS 133067</strain>
    </source>
</reference>
<comment type="caution">
    <text evidence="8">The sequence shown here is derived from an EMBL/GenBank/DDBJ whole genome shotgun (WGS) entry which is preliminary data.</text>
</comment>
<evidence type="ECO:0000256" key="7">
    <source>
        <dbReference type="SAM" id="Phobius"/>
    </source>
</evidence>
<proteinExistence type="predicted"/>
<keyword evidence="4 7" id="KW-1133">Transmembrane helix</keyword>
<keyword evidence="3 7" id="KW-0812">Transmembrane</keyword>
<evidence type="ECO:0000256" key="2">
    <source>
        <dbReference type="ARBA" id="ARBA00022448"/>
    </source>
</evidence>
<feature type="transmembrane region" description="Helical" evidence="7">
    <location>
        <begin position="130"/>
        <end position="155"/>
    </location>
</feature>
<organism evidence="8 9">
    <name type="scientific">Rhizodiscina lignyota</name>
    <dbReference type="NCBI Taxonomy" id="1504668"/>
    <lineage>
        <taxon>Eukaryota</taxon>
        <taxon>Fungi</taxon>
        <taxon>Dikarya</taxon>
        <taxon>Ascomycota</taxon>
        <taxon>Pezizomycotina</taxon>
        <taxon>Dothideomycetes</taxon>
        <taxon>Pleosporomycetidae</taxon>
        <taxon>Aulographales</taxon>
        <taxon>Rhizodiscinaceae</taxon>
        <taxon>Rhizodiscina</taxon>
    </lineage>
</organism>
<feature type="transmembrane region" description="Helical" evidence="7">
    <location>
        <begin position="281"/>
        <end position="306"/>
    </location>
</feature>
<dbReference type="InterPro" id="IPR002293">
    <property type="entry name" value="AA/rel_permease1"/>
</dbReference>
<evidence type="ECO:0000256" key="1">
    <source>
        <dbReference type="ARBA" id="ARBA00004141"/>
    </source>
</evidence>
<dbReference type="Proteomes" id="UP000799772">
    <property type="component" value="Unassembled WGS sequence"/>
</dbReference>
<accession>A0A9P4MGH0</accession>
<dbReference type="GO" id="GO:0006865">
    <property type="term" value="P:amino acid transport"/>
    <property type="evidence" value="ECO:0007669"/>
    <property type="project" value="InterPro"/>
</dbReference>
<evidence type="ECO:0000256" key="5">
    <source>
        <dbReference type="ARBA" id="ARBA00023136"/>
    </source>
</evidence>
<dbReference type="InterPro" id="IPR004840">
    <property type="entry name" value="Amino_acid_permease_CS"/>
</dbReference>